<name>A0A1Y2EMT9_9FUNG</name>
<dbReference type="EMBL" id="MCOG01000037">
    <property type="protein sequence ID" value="ORY72857.1"/>
    <property type="molecule type" value="Genomic_DNA"/>
</dbReference>
<sequence>MLIDESILFSNFWDFDHNVPNYCMSPLPGKTEDVNGSCVGGYFLGINNYIPNDRKLASAEVIKFLTSEYVQKEIILKYFRSFSGLYKLYDDSEVCSYTDCELIKNIQGIERPSSIIDNYDYYSSKYTNLISKFLFNNKPINEVLNEIENITKIHYYSIKTSKTGLVFFIILLFLFCSVLFSISLLFIPKYKKNIKFLSNDLWIIYIFGVLLIVASGFTKFGKVTEVNCYLNYILMSFGLNFFLTPILYELLVKFPKINDYSEWLKINKFKFIALIEFINVIFNILLLFSPINIENSILDGKKNYSKCNINNAYGIFIRIFQTIIPLIKYILINILIYFEWNLKETLQDVRLLISIMGVNGILYILVTIFKILRIDDYIFYYSLYLCIILIFTLTNHSYFFIIRVLIKEFSKSNEILNDEETSNSKSISIKKNMTTDYSYQESNTKSSQVSNEIGTLYNNNSEISVLSDIIKIHYTKYYYK</sequence>
<protein>
    <recommendedName>
        <fullName evidence="4">G-protein coupled receptors family 3 profile domain-containing protein</fullName>
    </recommendedName>
</protein>
<comment type="caution">
    <text evidence="2">The sequence shown here is derived from an EMBL/GenBank/DDBJ whole genome shotgun (WGS) entry which is preliminary data.</text>
</comment>
<feature type="transmembrane region" description="Helical" evidence="1">
    <location>
        <begin position="199"/>
        <end position="217"/>
    </location>
</feature>
<feature type="transmembrane region" description="Helical" evidence="1">
    <location>
        <begin position="271"/>
        <end position="293"/>
    </location>
</feature>
<organism evidence="2 3">
    <name type="scientific">Neocallimastix californiae</name>
    <dbReference type="NCBI Taxonomy" id="1754190"/>
    <lineage>
        <taxon>Eukaryota</taxon>
        <taxon>Fungi</taxon>
        <taxon>Fungi incertae sedis</taxon>
        <taxon>Chytridiomycota</taxon>
        <taxon>Chytridiomycota incertae sedis</taxon>
        <taxon>Neocallimastigomycetes</taxon>
        <taxon>Neocallimastigales</taxon>
        <taxon>Neocallimastigaceae</taxon>
        <taxon>Neocallimastix</taxon>
    </lineage>
</organism>
<dbReference type="OrthoDB" id="10488139at2759"/>
<keyword evidence="1" id="KW-0472">Membrane</keyword>
<keyword evidence="3" id="KW-1185">Reference proteome</keyword>
<evidence type="ECO:0000313" key="2">
    <source>
        <dbReference type="EMBL" id="ORY72857.1"/>
    </source>
</evidence>
<dbReference type="SUPFAM" id="SSF53850">
    <property type="entry name" value="Periplasmic binding protein-like II"/>
    <property type="match status" value="1"/>
</dbReference>
<evidence type="ECO:0008006" key="4">
    <source>
        <dbReference type="Google" id="ProtNLM"/>
    </source>
</evidence>
<feature type="transmembrane region" description="Helical" evidence="1">
    <location>
        <begin position="165"/>
        <end position="187"/>
    </location>
</feature>
<feature type="transmembrane region" description="Helical" evidence="1">
    <location>
        <begin position="350"/>
        <end position="372"/>
    </location>
</feature>
<keyword evidence="1" id="KW-0812">Transmembrane</keyword>
<feature type="transmembrane region" description="Helical" evidence="1">
    <location>
        <begin position="378"/>
        <end position="401"/>
    </location>
</feature>
<reference evidence="2 3" key="1">
    <citation type="submission" date="2016-08" db="EMBL/GenBank/DDBJ databases">
        <title>A Parts List for Fungal Cellulosomes Revealed by Comparative Genomics.</title>
        <authorList>
            <consortium name="DOE Joint Genome Institute"/>
            <person name="Haitjema C.H."/>
            <person name="Gilmore S.P."/>
            <person name="Henske J.K."/>
            <person name="Solomon K.V."/>
            <person name="De Groot R."/>
            <person name="Kuo A."/>
            <person name="Mondo S.J."/>
            <person name="Salamov A.A."/>
            <person name="Labutti K."/>
            <person name="Zhao Z."/>
            <person name="Chiniquy J."/>
            <person name="Barry K."/>
            <person name="Brewer H.M."/>
            <person name="Purvine S.O."/>
            <person name="Wright A.T."/>
            <person name="Boxma B."/>
            <person name="Van Alen T."/>
            <person name="Hackstein J.H."/>
            <person name="Baker S.E."/>
            <person name="Grigoriev I.V."/>
            <person name="O'Malley M.A."/>
        </authorList>
    </citation>
    <scope>NUCLEOTIDE SEQUENCE [LARGE SCALE GENOMIC DNA]</scope>
    <source>
        <strain evidence="2 3">G1</strain>
    </source>
</reference>
<dbReference type="AlphaFoldDB" id="A0A1Y2EMT9"/>
<feature type="transmembrane region" description="Helical" evidence="1">
    <location>
        <begin position="229"/>
        <end position="251"/>
    </location>
</feature>
<dbReference type="Proteomes" id="UP000193920">
    <property type="component" value="Unassembled WGS sequence"/>
</dbReference>
<evidence type="ECO:0000313" key="3">
    <source>
        <dbReference type="Proteomes" id="UP000193920"/>
    </source>
</evidence>
<feature type="transmembrane region" description="Helical" evidence="1">
    <location>
        <begin position="313"/>
        <end position="338"/>
    </location>
</feature>
<keyword evidence="1" id="KW-1133">Transmembrane helix</keyword>
<gene>
    <name evidence="2" type="ORF">LY90DRAFT_503537</name>
</gene>
<accession>A0A1Y2EMT9</accession>
<proteinExistence type="predicted"/>
<evidence type="ECO:0000256" key="1">
    <source>
        <dbReference type="SAM" id="Phobius"/>
    </source>
</evidence>
<dbReference type="Gene3D" id="3.40.190.10">
    <property type="entry name" value="Periplasmic binding protein-like II"/>
    <property type="match status" value="1"/>
</dbReference>